<dbReference type="RefSeq" id="WP_129620625.1">
    <property type="nucleotide sequence ID" value="NZ_LR214950.1"/>
</dbReference>
<evidence type="ECO:0000256" key="1">
    <source>
        <dbReference type="SAM" id="Phobius"/>
    </source>
</evidence>
<keyword evidence="1" id="KW-0472">Membrane</keyword>
<dbReference type="AlphaFoldDB" id="A0A449A469"/>
<feature type="transmembrane region" description="Helical" evidence="1">
    <location>
        <begin position="46"/>
        <end position="68"/>
    </location>
</feature>
<feature type="transmembrane region" description="Helical" evidence="1">
    <location>
        <begin position="74"/>
        <end position="101"/>
    </location>
</feature>
<gene>
    <name evidence="2" type="ORF">NCTC10183_00810</name>
</gene>
<proteinExistence type="predicted"/>
<dbReference type="EMBL" id="LR214950">
    <property type="protein sequence ID" value="VEU59018.1"/>
    <property type="molecule type" value="Genomic_DNA"/>
</dbReference>
<organism evidence="2 3">
    <name type="scientific">Mycoplasmopsis gallinacea</name>
    <dbReference type="NCBI Taxonomy" id="29556"/>
    <lineage>
        <taxon>Bacteria</taxon>
        <taxon>Bacillati</taxon>
        <taxon>Mycoplasmatota</taxon>
        <taxon>Mycoplasmoidales</taxon>
        <taxon>Metamycoplasmataceae</taxon>
        <taxon>Mycoplasmopsis</taxon>
    </lineage>
</organism>
<evidence type="ECO:0008006" key="4">
    <source>
        <dbReference type="Google" id="ProtNLM"/>
    </source>
</evidence>
<dbReference type="STRING" id="29556.VO56_00605"/>
<evidence type="ECO:0000313" key="3">
    <source>
        <dbReference type="Proteomes" id="UP000290568"/>
    </source>
</evidence>
<keyword evidence="1" id="KW-1133">Transmembrane helix</keyword>
<reference evidence="2 3" key="1">
    <citation type="submission" date="2019-01" db="EMBL/GenBank/DDBJ databases">
        <authorList>
            <consortium name="Pathogen Informatics"/>
        </authorList>
    </citation>
    <scope>NUCLEOTIDE SEQUENCE [LARGE SCALE GENOMIC DNA]</scope>
    <source>
        <strain evidence="2 3">NCTC10183</strain>
    </source>
</reference>
<dbReference type="Proteomes" id="UP000290568">
    <property type="component" value="Chromosome"/>
</dbReference>
<sequence>MRIIKDPMSSNEFFAKFKEEMMPFIKENVEKAYKGPEVAKARKGRIIGIVALIAGFFFLILAALGASFAYNSTAFGGVVLIISLIGLIASIVVAVIFFWIYKKNKDTIKNLILRSLNEDFIYNKTFQIFGDDFNYLTREEIGALNSQGVDTNLEITKQEMYYHNVSIPSDAKIIDITPPRKLLLHNKYMVVTQNVLYRWIEGSGKNQRERNRWNSYIKVDTSILQDRQFNFTLFRGNNPLGAKVKLENDRFNKIFKLTTNNELKIRQMYTPLAMETSVSWYDKERKNVKFPEPAVSSIASREYVMFSNIGEKGFMNLDFAFSVKSEKVFKAIVKDIYSDSFSFYYLIAFLHFSLYL</sequence>
<evidence type="ECO:0000313" key="2">
    <source>
        <dbReference type="EMBL" id="VEU59018.1"/>
    </source>
</evidence>
<dbReference type="OrthoDB" id="401412at2"/>
<accession>A0A449A469</accession>
<keyword evidence="1" id="KW-0812">Transmembrane</keyword>
<keyword evidence="3" id="KW-1185">Reference proteome</keyword>
<name>A0A449A469_9BACT</name>
<protein>
    <recommendedName>
        <fullName evidence="4">DUF3137 domain-containing protein</fullName>
    </recommendedName>
</protein>